<organism evidence="1 2">
    <name type="scientific">Trinickia fusca</name>
    <dbReference type="NCBI Taxonomy" id="2419777"/>
    <lineage>
        <taxon>Bacteria</taxon>
        <taxon>Pseudomonadati</taxon>
        <taxon>Pseudomonadota</taxon>
        <taxon>Betaproteobacteria</taxon>
        <taxon>Burkholderiales</taxon>
        <taxon>Burkholderiaceae</taxon>
        <taxon>Trinickia</taxon>
    </lineage>
</organism>
<dbReference type="Proteomes" id="UP000280434">
    <property type="component" value="Unassembled WGS sequence"/>
</dbReference>
<comment type="caution">
    <text evidence="1">The sequence shown here is derived from an EMBL/GenBank/DDBJ whole genome shotgun (WGS) entry which is preliminary data.</text>
</comment>
<gene>
    <name evidence="1" type="ORF">D7S89_19060</name>
</gene>
<dbReference type="RefSeq" id="WP_121279846.1">
    <property type="nucleotide sequence ID" value="NZ_RBZV01000008.1"/>
</dbReference>
<proteinExistence type="predicted"/>
<evidence type="ECO:0000313" key="2">
    <source>
        <dbReference type="Proteomes" id="UP000280434"/>
    </source>
</evidence>
<dbReference type="AlphaFoldDB" id="A0A494X5V8"/>
<sequence>MIDLPHLASDALERLARRAPHSEQACTCSATSLAGWQSMPLSLPETQLRDIGTLLEGDPDEASYAEFHPDGTRYWSEAAPIAPRYFPYNRCTVSECVACGRTFLRYTEGGGYFVDRRIRALDAGLIVDAPLE</sequence>
<name>A0A494X5V8_9BURK</name>
<keyword evidence="2" id="KW-1185">Reference proteome</keyword>
<protein>
    <submittedName>
        <fullName evidence="1">Uncharacterized protein</fullName>
    </submittedName>
</protein>
<dbReference type="EMBL" id="RBZV01000008">
    <property type="protein sequence ID" value="RKP46065.1"/>
    <property type="molecule type" value="Genomic_DNA"/>
</dbReference>
<reference evidence="1 2" key="1">
    <citation type="submission" date="2018-10" db="EMBL/GenBank/DDBJ databases">
        <title>Paraburkholderia sp. 7MK8-2, isolated from soil.</title>
        <authorList>
            <person name="Gao Z.-H."/>
            <person name="Qiu L.-H."/>
        </authorList>
    </citation>
    <scope>NUCLEOTIDE SEQUENCE [LARGE SCALE GENOMIC DNA]</scope>
    <source>
        <strain evidence="1 2">7MK8-2</strain>
    </source>
</reference>
<dbReference type="OrthoDB" id="6888798at2"/>
<evidence type="ECO:0000313" key="1">
    <source>
        <dbReference type="EMBL" id="RKP46065.1"/>
    </source>
</evidence>
<accession>A0A494X5V8</accession>